<protein>
    <submittedName>
        <fullName evidence="6">Transcriptional regulator, Nlp family</fullName>
    </submittedName>
</protein>
<organism evidence="6 7">
    <name type="scientific">Thiocystis violascens (strain ATCC 17096 / DSM 198 / 6111)</name>
    <name type="common">Chromatium violascens</name>
    <dbReference type="NCBI Taxonomy" id="765911"/>
    <lineage>
        <taxon>Bacteria</taxon>
        <taxon>Pseudomonadati</taxon>
        <taxon>Pseudomonadota</taxon>
        <taxon>Gammaproteobacteria</taxon>
        <taxon>Chromatiales</taxon>
        <taxon>Chromatiaceae</taxon>
        <taxon>Thiocystis</taxon>
    </lineage>
</organism>
<dbReference type="OrthoDB" id="5405994at2"/>
<evidence type="ECO:0000256" key="4">
    <source>
        <dbReference type="ARBA" id="ARBA00023163"/>
    </source>
</evidence>
<proteinExistence type="inferred from homology"/>
<dbReference type="InterPro" id="IPR038722">
    <property type="entry name" value="Ner_HTH_dom"/>
</dbReference>
<dbReference type="RefSeq" id="WP_014779771.1">
    <property type="nucleotide sequence ID" value="NC_018012.1"/>
</dbReference>
<dbReference type="AlphaFoldDB" id="I3YEF3"/>
<evidence type="ECO:0000256" key="1">
    <source>
        <dbReference type="ARBA" id="ARBA00006157"/>
    </source>
</evidence>
<feature type="domain" description="HTH cro/C1-type" evidence="5">
    <location>
        <begin position="17"/>
        <end position="68"/>
    </location>
</feature>
<dbReference type="Gene3D" id="1.10.260.40">
    <property type="entry name" value="lambda repressor-like DNA-binding domains"/>
    <property type="match status" value="1"/>
</dbReference>
<dbReference type="KEGG" id="tvi:Thivi_3504"/>
<evidence type="ECO:0000256" key="2">
    <source>
        <dbReference type="ARBA" id="ARBA00023015"/>
    </source>
</evidence>
<name>I3YEF3_THIV6</name>
<accession>I3YEF3</accession>
<dbReference type="InterPro" id="IPR010982">
    <property type="entry name" value="Lambda_DNA-bd_dom_sf"/>
</dbReference>
<keyword evidence="2" id="KW-0805">Transcription regulation</keyword>
<keyword evidence="7" id="KW-1185">Reference proteome</keyword>
<sequence length="114" mass="12711">MKKLLDPKNPAARWELIKAALRARGSSLSAVARDLGLTREAVHHVHRNRYPAVEAAIASVLEVSPADLWPDRYHADGRPVRQRPNAPMARPTFRRKEKVKANFSIAISDEEPGA</sequence>
<keyword evidence="3" id="KW-0238">DNA-binding</keyword>
<gene>
    <name evidence="6" type="ordered locus">Thivi_3504</name>
</gene>
<evidence type="ECO:0000259" key="5">
    <source>
        <dbReference type="PROSITE" id="PS50943"/>
    </source>
</evidence>
<dbReference type="GO" id="GO:0003677">
    <property type="term" value="F:DNA binding"/>
    <property type="evidence" value="ECO:0007669"/>
    <property type="project" value="UniProtKB-KW"/>
</dbReference>
<dbReference type="HOGENOM" id="CLU_2120031_0_0_6"/>
<dbReference type="EMBL" id="CP003154">
    <property type="protein sequence ID" value="AFL75371.1"/>
    <property type="molecule type" value="Genomic_DNA"/>
</dbReference>
<reference evidence="6 7" key="1">
    <citation type="submission" date="2012-06" db="EMBL/GenBank/DDBJ databases">
        <title>Complete sequence of Thiocystis violascens DSM 198.</title>
        <authorList>
            <consortium name="US DOE Joint Genome Institute"/>
            <person name="Lucas S."/>
            <person name="Han J."/>
            <person name="Lapidus A."/>
            <person name="Cheng J.-F."/>
            <person name="Goodwin L."/>
            <person name="Pitluck S."/>
            <person name="Peters L."/>
            <person name="Ovchinnikova G."/>
            <person name="Teshima H."/>
            <person name="Detter J.C."/>
            <person name="Han C."/>
            <person name="Tapia R."/>
            <person name="Land M."/>
            <person name="Hauser L."/>
            <person name="Kyrpides N."/>
            <person name="Ivanova N."/>
            <person name="Pagani I."/>
            <person name="Vogl K."/>
            <person name="Liu Z."/>
            <person name="Frigaard N.-U."/>
            <person name="Bryant D."/>
            <person name="Woyke T."/>
        </authorList>
    </citation>
    <scope>NUCLEOTIDE SEQUENCE [LARGE SCALE GENOMIC DNA]</scope>
    <source>
        <strain evidence="7">ATCC 17096 / DSM 198 / 6111</strain>
    </source>
</reference>
<dbReference type="eggNOG" id="COG3423">
    <property type="taxonomic scope" value="Bacteria"/>
</dbReference>
<evidence type="ECO:0000313" key="7">
    <source>
        <dbReference type="Proteomes" id="UP000006062"/>
    </source>
</evidence>
<dbReference type="Pfam" id="PF13693">
    <property type="entry name" value="HTH_35"/>
    <property type="match status" value="1"/>
</dbReference>
<comment type="similarity">
    <text evidence="1">Belongs to the ner transcriptional regulatory family.</text>
</comment>
<dbReference type="Proteomes" id="UP000006062">
    <property type="component" value="Chromosome"/>
</dbReference>
<dbReference type="SUPFAM" id="SSF47413">
    <property type="entry name" value="lambda repressor-like DNA-binding domains"/>
    <property type="match status" value="1"/>
</dbReference>
<evidence type="ECO:0000313" key="6">
    <source>
        <dbReference type="EMBL" id="AFL75371.1"/>
    </source>
</evidence>
<evidence type="ECO:0000256" key="3">
    <source>
        <dbReference type="ARBA" id="ARBA00023125"/>
    </source>
</evidence>
<dbReference type="PROSITE" id="PS50943">
    <property type="entry name" value="HTH_CROC1"/>
    <property type="match status" value="1"/>
</dbReference>
<keyword evidence="4" id="KW-0804">Transcription</keyword>
<dbReference type="InterPro" id="IPR001387">
    <property type="entry name" value="Cro/C1-type_HTH"/>
</dbReference>
<dbReference type="STRING" id="765911.Thivi_3504"/>